<organism evidence="12 13">
    <name type="scientific">Cladonia borealis</name>
    <dbReference type="NCBI Taxonomy" id="184061"/>
    <lineage>
        <taxon>Eukaryota</taxon>
        <taxon>Fungi</taxon>
        <taxon>Dikarya</taxon>
        <taxon>Ascomycota</taxon>
        <taxon>Pezizomycotina</taxon>
        <taxon>Lecanoromycetes</taxon>
        <taxon>OSLEUM clade</taxon>
        <taxon>Lecanoromycetidae</taxon>
        <taxon>Lecanorales</taxon>
        <taxon>Lecanorineae</taxon>
        <taxon>Cladoniaceae</taxon>
        <taxon>Cladonia</taxon>
    </lineage>
</organism>
<comment type="catalytic activity">
    <reaction evidence="10">
        <text>holo-[cytochrome c] = apo-[cytochrome c] + heme b</text>
        <dbReference type="Rhea" id="RHEA:22648"/>
        <dbReference type="Rhea" id="RHEA-COMP:10725"/>
        <dbReference type="Rhea" id="RHEA-COMP:10726"/>
        <dbReference type="ChEBI" id="CHEBI:29950"/>
        <dbReference type="ChEBI" id="CHEBI:60344"/>
        <dbReference type="ChEBI" id="CHEBI:83739"/>
        <dbReference type="EC" id="4.4.1.17"/>
    </reaction>
</comment>
<evidence type="ECO:0000256" key="3">
    <source>
        <dbReference type="ARBA" id="ARBA00022617"/>
    </source>
</evidence>
<evidence type="ECO:0000256" key="10">
    <source>
        <dbReference type="RuleBase" id="RU363130"/>
    </source>
</evidence>
<dbReference type="Proteomes" id="UP001166286">
    <property type="component" value="Unassembled WGS sequence"/>
</dbReference>
<keyword evidence="8 10" id="KW-0472">Membrane</keyword>
<comment type="function">
    <text evidence="10">Lyase that catalyzes the covalent linking of the heme group to the cytochrome C apoprotein to produce the mature functional cytochrome.</text>
</comment>
<evidence type="ECO:0000256" key="9">
    <source>
        <dbReference type="ARBA" id="ARBA00023239"/>
    </source>
</evidence>
<reference evidence="12" key="1">
    <citation type="submission" date="2023-03" db="EMBL/GenBank/DDBJ databases">
        <title>Complete genome of Cladonia borealis.</title>
        <authorList>
            <person name="Park H."/>
        </authorList>
    </citation>
    <scope>NUCLEOTIDE SEQUENCE</scope>
    <source>
        <strain evidence="12">ANT050790</strain>
    </source>
</reference>
<evidence type="ECO:0000256" key="7">
    <source>
        <dbReference type="ARBA" id="ARBA00023128"/>
    </source>
</evidence>
<dbReference type="Pfam" id="PF01265">
    <property type="entry name" value="Cyto_heme_lyase"/>
    <property type="match status" value="1"/>
</dbReference>
<keyword evidence="6 10" id="KW-0408">Iron</keyword>
<keyword evidence="3 10" id="KW-0349">Heme</keyword>
<dbReference type="GO" id="GO:0005743">
    <property type="term" value="C:mitochondrial inner membrane"/>
    <property type="evidence" value="ECO:0007669"/>
    <property type="project" value="UniProtKB-SubCell"/>
</dbReference>
<dbReference type="EC" id="4.4.1.17" evidence="10"/>
<keyword evidence="7 10" id="KW-0496">Mitochondrion</keyword>
<evidence type="ECO:0000256" key="5">
    <source>
        <dbReference type="ARBA" id="ARBA00022792"/>
    </source>
</evidence>
<sequence length="312" mass="34292">MGWFWADAGAPARPVAPHPISRSDATPPPGCPMHNASSSSSTDIFAPQKSSPADASSCPIASPNDSSGPASQSSSTFSKLNPLNYMPNISQARASNQTTALPTSRTVSSIPRGDAGGNWEYPSPQQMYNALLRKGYDGTPDDGVESMVEVHNFLNEGAWAEIEGWEARFSRGLSYGWRACSRGEEGFVPEREAPDQQPRLTRFMGRPGELTPKARMWGLLGQAWPEKFAGEPPFDRHDWYVQRRMPDGSTREVRYVIDYYSGPPEPTGEPVFYLDVRPAIDGPTAAAERMTRWSRDVWYRASGGKARAKESS</sequence>
<evidence type="ECO:0000313" key="13">
    <source>
        <dbReference type="Proteomes" id="UP001166286"/>
    </source>
</evidence>
<keyword evidence="13" id="KW-1185">Reference proteome</keyword>
<feature type="compositionally biased region" description="Polar residues" evidence="11">
    <location>
        <begin position="63"/>
        <end position="82"/>
    </location>
</feature>
<keyword evidence="5 10" id="KW-0999">Mitochondrion inner membrane</keyword>
<evidence type="ECO:0000256" key="6">
    <source>
        <dbReference type="ARBA" id="ARBA00023004"/>
    </source>
</evidence>
<dbReference type="GO" id="GO:0046872">
    <property type="term" value="F:metal ion binding"/>
    <property type="evidence" value="ECO:0007669"/>
    <property type="project" value="UniProtKB-KW"/>
</dbReference>
<evidence type="ECO:0000256" key="1">
    <source>
        <dbReference type="ARBA" id="ARBA00004273"/>
    </source>
</evidence>
<name>A0AA39QT42_9LECA</name>
<feature type="compositionally biased region" description="Polar residues" evidence="11">
    <location>
        <begin position="35"/>
        <end position="54"/>
    </location>
</feature>
<feature type="compositionally biased region" description="Polar residues" evidence="11">
    <location>
        <begin position="95"/>
        <end position="109"/>
    </location>
</feature>
<proteinExistence type="inferred from homology"/>
<keyword evidence="4 10" id="KW-0479">Metal-binding</keyword>
<feature type="region of interest" description="Disordered" evidence="11">
    <location>
        <begin position="1"/>
        <end position="82"/>
    </location>
</feature>
<evidence type="ECO:0000256" key="4">
    <source>
        <dbReference type="ARBA" id="ARBA00022723"/>
    </source>
</evidence>
<evidence type="ECO:0000313" key="12">
    <source>
        <dbReference type="EMBL" id="KAK0508717.1"/>
    </source>
</evidence>
<accession>A0AA39QT42</accession>
<dbReference type="PANTHER" id="PTHR12743:SF3">
    <property type="entry name" value="HOLOCYTOCHROME-C SYNTHASE"/>
    <property type="match status" value="1"/>
</dbReference>
<gene>
    <name evidence="12" type="ORF">JMJ35_008993</name>
</gene>
<comment type="subcellular location">
    <subcellularLocation>
        <location evidence="1 10">Mitochondrion inner membrane</location>
    </subcellularLocation>
</comment>
<comment type="similarity">
    <text evidence="2 10">Belongs to the cytochrome c-type heme lyase family.</text>
</comment>
<evidence type="ECO:0000256" key="11">
    <source>
        <dbReference type="SAM" id="MobiDB-lite"/>
    </source>
</evidence>
<feature type="region of interest" description="Disordered" evidence="11">
    <location>
        <begin position="95"/>
        <end position="122"/>
    </location>
</feature>
<evidence type="ECO:0000256" key="8">
    <source>
        <dbReference type="ARBA" id="ARBA00023136"/>
    </source>
</evidence>
<keyword evidence="9 10" id="KW-0456">Lyase</keyword>
<protein>
    <recommendedName>
        <fullName evidence="10">Holocytochrome c-type synthase</fullName>
        <ecNumber evidence="10">4.4.1.17</ecNumber>
    </recommendedName>
</protein>
<dbReference type="PROSITE" id="PS00822">
    <property type="entry name" value="CYTO_HEME_LYASE_2"/>
    <property type="match status" value="1"/>
</dbReference>
<dbReference type="AlphaFoldDB" id="A0AA39QT42"/>
<dbReference type="GO" id="GO:0004408">
    <property type="term" value="F:holocytochrome-c synthase activity"/>
    <property type="evidence" value="ECO:0007669"/>
    <property type="project" value="UniProtKB-EC"/>
</dbReference>
<comment type="caution">
    <text evidence="12">The sequence shown here is derived from an EMBL/GenBank/DDBJ whole genome shotgun (WGS) entry which is preliminary data.</text>
</comment>
<dbReference type="EMBL" id="JAFEKC020000020">
    <property type="protein sequence ID" value="KAK0508717.1"/>
    <property type="molecule type" value="Genomic_DNA"/>
</dbReference>
<dbReference type="PANTHER" id="PTHR12743">
    <property type="entry name" value="CYTOCHROME C1 HEME LYASE"/>
    <property type="match status" value="1"/>
</dbReference>
<dbReference type="InterPro" id="IPR000511">
    <property type="entry name" value="Holocyt_c/c1_synthase"/>
</dbReference>
<evidence type="ECO:0000256" key="2">
    <source>
        <dbReference type="ARBA" id="ARBA00007255"/>
    </source>
</evidence>